<comment type="similarity">
    <text evidence="3">Belongs to the krueppel C2H2-type zinc-finger protein family.</text>
</comment>
<dbReference type="Pfam" id="PF13894">
    <property type="entry name" value="zf-C2H2_4"/>
    <property type="match status" value="1"/>
</dbReference>
<dbReference type="FunFam" id="3.30.160.60:FF:000534">
    <property type="entry name" value="zinc finger protein 674"/>
    <property type="match status" value="1"/>
</dbReference>
<dbReference type="Pfam" id="PF00096">
    <property type="entry name" value="zf-C2H2"/>
    <property type="match status" value="6"/>
</dbReference>
<dbReference type="Proteomes" id="UP000820818">
    <property type="component" value="Linkage Group LG9"/>
</dbReference>
<comment type="caution">
    <text evidence="15">The sequence shown here is derived from an EMBL/GenBank/DDBJ whole genome shotgun (WGS) entry which is preliminary data.</text>
</comment>
<dbReference type="SUPFAM" id="SSF57667">
    <property type="entry name" value="beta-beta-alpha zinc fingers"/>
    <property type="match status" value="4"/>
</dbReference>
<dbReference type="GO" id="GO:0003677">
    <property type="term" value="F:DNA binding"/>
    <property type="evidence" value="ECO:0007669"/>
    <property type="project" value="UniProtKB-KW"/>
</dbReference>
<evidence type="ECO:0000256" key="2">
    <source>
        <dbReference type="ARBA" id="ARBA00004123"/>
    </source>
</evidence>
<dbReference type="FunFam" id="3.30.160.60:FF:003122">
    <property type="entry name" value="Meiotic central spindle, isoform B"/>
    <property type="match status" value="1"/>
</dbReference>
<feature type="domain" description="C2H2-type" evidence="14">
    <location>
        <begin position="278"/>
        <end position="305"/>
    </location>
</feature>
<evidence type="ECO:0000256" key="8">
    <source>
        <dbReference type="ARBA" id="ARBA00023015"/>
    </source>
</evidence>
<keyword evidence="6 12" id="KW-0863">Zinc-finger</keyword>
<comment type="function">
    <text evidence="1">May be involved in transcriptional regulation.</text>
</comment>
<feature type="region of interest" description="Disordered" evidence="13">
    <location>
        <begin position="76"/>
        <end position="101"/>
    </location>
</feature>
<dbReference type="Gene3D" id="3.30.160.60">
    <property type="entry name" value="Classic Zinc Finger"/>
    <property type="match status" value="8"/>
</dbReference>
<feature type="domain" description="C2H2-type" evidence="14">
    <location>
        <begin position="250"/>
        <end position="277"/>
    </location>
</feature>
<keyword evidence="10" id="KW-0804">Transcription</keyword>
<dbReference type="FunFam" id="3.30.160.60:FF:000508">
    <property type="entry name" value="Myeloid zinc finger 1"/>
    <property type="match status" value="1"/>
</dbReference>
<evidence type="ECO:0000256" key="5">
    <source>
        <dbReference type="ARBA" id="ARBA00022737"/>
    </source>
</evidence>
<dbReference type="SMART" id="SM00355">
    <property type="entry name" value="ZnF_C2H2"/>
    <property type="match status" value="8"/>
</dbReference>
<dbReference type="FunFam" id="3.30.160.60:FF:001443">
    <property type="entry name" value="Zinc finger protein 668"/>
    <property type="match status" value="1"/>
</dbReference>
<keyword evidence="8" id="KW-0805">Transcription regulation</keyword>
<feature type="domain" description="C2H2-type" evidence="14">
    <location>
        <begin position="166"/>
        <end position="193"/>
    </location>
</feature>
<dbReference type="PANTHER" id="PTHR24394">
    <property type="entry name" value="ZINC FINGER PROTEIN"/>
    <property type="match status" value="1"/>
</dbReference>
<evidence type="ECO:0000313" key="16">
    <source>
        <dbReference type="Proteomes" id="UP000820818"/>
    </source>
</evidence>
<organism evidence="15 16">
    <name type="scientific">Daphnia sinensis</name>
    <dbReference type="NCBI Taxonomy" id="1820382"/>
    <lineage>
        <taxon>Eukaryota</taxon>
        <taxon>Metazoa</taxon>
        <taxon>Ecdysozoa</taxon>
        <taxon>Arthropoda</taxon>
        <taxon>Crustacea</taxon>
        <taxon>Branchiopoda</taxon>
        <taxon>Diplostraca</taxon>
        <taxon>Cladocera</taxon>
        <taxon>Anomopoda</taxon>
        <taxon>Daphniidae</taxon>
        <taxon>Daphnia</taxon>
        <taxon>Daphnia similis group</taxon>
    </lineage>
</organism>
<dbReference type="GO" id="GO:0042802">
    <property type="term" value="F:identical protein binding"/>
    <property type="evidence" value="ECO:0007669"/>
    <property type="project" value="UniProtKB-ARBA"/>
</dbReference>
<dbReference type="FunFam" id="3.30.160.60:FF:000065">
    <property type="entry name" value="B-cell CLL/lymphoma 6, member B"/>
    <property type="match status" value="1"/>
</dbReference>
<accession>A0AAD5KJA3</accession>
<evidence type="ECO:0000256" key="9">
    <source>
        <dbReference type="ARBA" id="ARBA00023125"/>
    </source>
</evidence>
<dbReference type="InterPro" id="IPR036236">
    <property type="entry name" value="Znf_C2H2_sf"/>
</dbReference>
<feature type="domain" description="C2H2-type" evidence="14">
    <location>
        <begin position="336"/>
        <end position="363"/>
    </location>
</feature>
<evidence type="ECO:0000256" key="6">
    <source>
        <dbReference type="ARBA" id="ARBA00022771"/>
    </source>
</evidence>
<keyword evidence="5" id="KW-0677">Repeat</keyword>
<dbReference type="AlphaFoldDB" id="A0AAD5KJA3"/>
<feature type="domain" description="C2H2-type" evidence="14">
    <location>
        <begin position="194"/>
        <end position="221"/>
    </location>
</feature>
<dbReference type="GO" id="GO:0005634">
    <property type="term" value="C:nucleus"/>
    <property type="evidence" value="ECO:0007669"/>
    <property type="project" value="UniProtKB-SubCell"/>
</dbReference>
<reference evidence="15 16" key="1">
    <citation type="submission" date="2022-05" db="EMBL/GenBank/DDBJ databases">
        <title>A multi-omics perspective on studying reproductive biology in Daphnia sinensis.</title>
        <authorList>
            <person name="Jia J."/>
        </authorList>
    </citation>
    <scope>NUCLEOTIDE SEQUENCE [LARGE SCALE GENOMIC DNA]</scope>
    <source>
        <strain evidence="15 16">WSL</strain>
    </source>
</reference>
<keyword evidence="16" id="KW-1185">Reference proteome</keyword>
<evidence type="ECO:0000259" key="14">
    <source>
        <dbReference type="PROSITE" id="PS50157"/>
    </source>
</evidence>
<evidence type="ECO:0000256" key="7">
    <source>
        <dbReference type="ARBA" id="ARBA00022833"/>
    </source>
</evidence>
<dbReference type="EMBL" id="WJBH02000009">
    <property type="protein sequence ID" value="KAI9552727.1"/>
    <property type="molecule type" value="Genomic_DNA"/>
</dbReference>
<keyword evidence="9" id="KW-0238">DNA-binding</keyword>
<evidence type="ECO:0000256" key="11">
    <source>
        <dbReference type="ARBA" id="ARBA00023242"/>
    </source>
</evidence>
<evidence type="ECO:0000313" key="15">
    <source>
        <dbReference type="EMBL" id="KAI9552727.1"/>
    </source>
</evidence>
<gene>
    <name evidence="15" type="ORF">GHT06_020606</name>
</gene>
<evidence type="ECO:0000256" key="13">
    <source>
        <dbReference type="SAM" id="MobiDB-lite"/>
    </source>
</evidence>
<dbReference type="InterPro" id="IPR013087">
    <property type="entry name" value="Znf_C2H2_type"/>
</dbReference>
<feature type="domain" description="C2H2-type" evidence="14">
    <location>
        <begin position="364"/>
        <end position="391"/>
    </location>
</feature>
<keyword evidence="11" id="KW-0539">Nucleus</keyword>
<dbReference type="GO" id="GO:0008270">
    <property type="term" value="F:zinc ion binding"/>
    <property type="evidence" value="ECO:0007669"/>
    <property type="project" value="UniProtKB-KW"/>
</dbReference>
<keyword evidence="7" id="KW-0862">Zinc</keyword>
<dbReference type="GO" id="GO:0000981">
    <property type="term" value="F:DNA-binding transcription factor activity, RNA polymerase II-specific"/>
    <property type="evidence" value="ECO:0007669"/>
    <property type="project" value="TreeGrafter"/>
</dbReference>
<evidence type="ECO:0000256" key="4">
    <source>
        <dbReference type="ARBA" id="ARBA00022723"/>
    </source>
</evidence>
<dbReference type="PROSITE" id="PS50157">
    <property type="entry name" value="ZINC_FINGER_C2H2_2"/>
    <property type="match status" value="8"/>
</dbReference>
<feature type="domain" description="C2H2-type" evidence="14">
    <location>
        <begin position="222"/>
        <end position="249"/>
    </location>
</feature>
<evidence type="ECO:0000256" key="12">
    <source>
        <dbReference type="PROSITE-ProRule" id="PRU00042"/>
    </source>
</evidence>
<dbReference type="FunFam" id="3.30.160.60:FF:000038">
    <property type="entry name" value="Zinc finger protein 624"/>
    <property type="match status" value="1"/>
</dbReference>
<evidence type="ECO:0000256" key="10">
    <source>
        <dbReference type="ARBA" id="ARBA00023163"/>
    </source>
</evidence>
<protein>
    <recommendedName>
        <fullName evidence="14">C2H2-type domain-containing protein</fullName>
    </recommendedName>
</protein>
<sequence>MATGSSLIDFKEKIEAAVSMVPSMTAEEKLRAVQLWNILSEKLQEIVNNSAADINALAFQEPPASVGAPSFFFYPPSKQSTAQDENPGPFATENSHGHISNKFPVRDTIEADNSLASFSDIQCADDESIHMDGVCPLTLPLNIEERSEISSTEQLPDVDKGKTKQFECTICGVSFRTKGHLLDHGRKHTGERPFHCPHCGSTFTTGSNLKRHVKSHIGDKTWTCVQCHAKFLEKKTLLVHMRRHTGEKPYQCLTCSKRFSQLSILQSHMASHADQRCHLCELCGKSFRQKSQMKTHLLRHKGDEVKKYSCQECSMSFLTSSDFRRHARVHTGERPFNCDLCGKKFTRMETLNEHKNRHNGIKPFVCSICDKAFSESSGFGKHMKKHNVKTSEPEALECTDLFTLFFISMHRVVKFNCFKSLR</sequence>
<feature type="domain" description="C2H2-type" evidence="14">
    <location>
        <begin position="308"/>
        <end position="335"/>
    </location>
</feature>
<evidence type="ECO:0000256" key="1">
    <source>
        <dbReference type="ARBA" id="ARBA00003767"/>
    </source>
</evidence>
<comment type="subcellular location">
    <subcellularLocation>
        <location evidence="2">Nucleus</location>
    </subcellularLocation>
</comment>
<keyword evidence="4" id="KW-0479">Metal-binding</keyword>
<name>A0AAD5KJA3_9CRUS</name>
<proteinExistence type="inferred from homology"/>
<dbReference type="PROSITE" id="PS00028">
    <property type="entry name" value="ZINC_FINGER_C2H2_1"/>
    <property type="match status" value="8"/>
</dbReference>
<dbReference type="PANTHER" id="PTHR24394:SF29">
    <property type="entry name" value="MYONEURIN"/>
    <property type="match status" value="1"/>
</dbReference>
<dbReference type="FunFam" id="3.30.160.60:FF:000097">
    <property type="entry name" value="Zinc finger protein"/>
    <property type="match status" value="1"/>
</dbReference>
<evidence type="ECO:0000256" key="3">
    <source>
        <dbReference type="ARBA" id="ARBA00006991"/>
    </source>
</evidence>